<dbReference type="PANTHER" id="PTHR14969:SF13">
    <property type="entry name" value="AT30094P"/>
    <property type="match status" value="1"/>
</dbReference>
<dbReference type="EMBL" id="CP119313">
    <property type="protein sequence ID" value="WEK18789.1"/>
    <property type="molecule type" value="Genomic_DNA"/>
</dbReference>
<sequence>MIIKYQLKISLVLLAFVCAVKVQGQTIDSLPAKVVYSEVEYRSIKPKALIVPAFFIAYGFTAPYIKPLKKLDDDTNFELREDHPGFGFHADDYLRYVPIAAVYGLDLAGVKSKHNFVDRTAMLLLSTAIMGASTTITKNMTHRMRPNGLNDQSFPSGHTAMAFMAAEFMHQEYKDQSPWYSVIGYSAALTTATLRLYNGAHWLSDVVAGAGYGMLSTKISYWAYPFIKDKLFHRKSNQTVLVPFHQDGHTGLTFVGKL</sequence>
<dbReference type="Pfam" id="PF01569">
    <property type="entry name" value="PAP2"/>
    <property type="match status" value="1"/>
</dbReference>
<dbReference type="CDD" id="cd03394">
    <property type="entry name" value="PAP2_like_5"/>
    <property type="match status" value="1"/>
</dbReference>
<gene>
    <name evidence="2" type="ORF">P0Y49_18600</name>
</gene>
<dbReference type="Gene3D" id="1.20.144.10">
    <property type="entry name" value="Phosphatidic acid phosphatase type 2/haloperoxidase"/>
    <property type="match status" value="1"/>
</dbReference>
<protein>
    <submittedName>
        <fullName evidence="2">Phosphatase PAP2 family protein</fullName>
    </submittedName>
</protein>
<dbReference type="PANTHER" id="PTHR14969">
    <property type="entry name" value="SPHINGOSINE-1-PHOSPHATE PHOSPHOHYDROLASE"/>
    <property type="match status" value="1"/>
</dbReference>
<organism evidence="2 3">
    <name type="scientific">Candidatus Pedobacter colombiensis</name>
    <dbReference type="NCBI Taxonomy" id="3121371"/>
    <lineage>
        <taxon>Bacteria</taxon>
        <taxon>Pseudomonadati</taxon>
        <taxon>Bacteroidota</taxon>
        <taxon>Sphingobacteriia</taxon>
        <taxon>Sphingobacteriales</taxon>
        <taxon>Sphingobacteriaceae</taxon>
        <taxon>Pedobacter</taxon>
    </lineage>
</organism>
<evidence type="ECO:0000313" key="3">
    <source>
        <dbReference type="Proteomes" id="UP001214530"/>
    </source>
</evidence>
<name>A0AAJ5W699_9SPHI</name>
<dbReference type="InterPro" id="IPR036938">
    <property type="entry name" value="PAP2/HPO_sf"/>
</dbReference>
<dbReference type="InterPro" id="IPR000326">
    <property type="entry name" value="PAP2/HPO"/>
</dbReference>
<feature type="domain" description="Phosphatidic acid phosphatase type 2/haloperoxidase" evidence="1">
    <location>
        <begin position="120"/>
        <end position="221"/>
    </location>
</feature>
<proteinExistence type="predicted"/>
<dbReference type="SUPFAM" id="SSF48317">
    <property type="entry name" value="Acid phosphatase/Vanadium-dependent haloperoxidase"/>
    <property type="match status" value="1"/>
</dbReference>
<dbReference type="AlphaFoldDB" id="A0AAJ5W699"/>
<reference evidence="2" key="1">
    <citation type="submission" date="2023-03" db="EMBL/GenBank/DDBJ databases">
        <title>Andean soil-derived lignocellulolytic bacterial consortium as a source of novel taxa and putative plastic-active enzymes.</title>
        <authorList>
            <person name="Diaz-Garcia L."/>
            <person name="Chuvochina M."/>
            <person name="Feuerriegel G."/>
            <person name="Bunk B."/>
            <person name="Sproer C."/>
            <person name="Streit W.R."/>
            <person name="Rodriguez L.M."/>
            <person name="Overmann J."/>
            <person name="Jimenez D.J."/>
        </authorList>
    </citation>
    <scope>NUCLEOTIDE SEQUENCE</scope>
    <source>
        <strain evidence="2">MAG 3858</strain>
    </source>
</reference>
<dbReference type="SMART" id="SM00014">
    <property type="entry name" value="acidPPc"/>
    <property type="match status" value="1"/>
</dbReference>
<evidence type="ECO:0000259" key="1">
    <source>
        <dbReference type="SMART" id="SM00014"/>
    </source>
</evidence>
<accession>A0AAJ5W699</accession>
<dbReference type="Proteomes" id="UP001214530">
    <property type="component" value="Chromosome"/>
</dbReference>
<evidence type="ECO:0000313" key="2">
    <source>
        <dbReference type="EMBL" id="WEK18789.1"/>
    </source>
</evidence>